<dbReference type="SFLD" id="SFLDG01095">
    <property type="entry name" value="Uncharacterised_Radical_SAM_Su"/>
    <property type="match status" value="1"/>
</dbReference>
<keyword evidence="2" id="KW-0949">S-adenosyl-L-methionine</keyword>
<evidence type="ECO:0000256" key="2">
    <source>
        <dbReference type="ARBA" id="ARBA00022691"/>
    </source>
</evidence>
<dbReference type="SMART" id="SM00729">
    <property type="entry name" value="Elp3"/>
    <property type="match status" value="1"/>
</dbReference>
<dbReference type="InterPro" id="IPR058240">
    <property type="entry name" value="rSAM_sf"/>
</dbReference>
<dbReference type="SUPFAM" id="SSF102114">
    <property type="entry name" value="Radical SAM enzymes"/>
    <property type="match status" value="1"/>
</dbReference>
<feature type="domain" description="Radical SAM core" evidence="6">
    <location>
        <begin position="23"/>
        <end position="264"/>
    </location>
</feature>
<accession>A0A445MZE4</accession>
<dbReference type="SFLD" id="SFLDS00029">
    <property type="entry name" value="Radical_SAM"/>
    <property type="match status" value="1"/>
</dbReference>
<comment type="cofactor">
    <cofactor evidence="1">
        <name>[4Fe-4S] cluster</name>
        <dbReference type="ChEBI" id="CHEBI:49883"/>
    </cofactor>
</comment>
<name>A0A445MZE4_9BACT</name>
<reference evidence="7" key="1">
    <citation type="submission" date="2018-01" db="EMBL/GenBank/DDBJ databases">
        <authorList>
            <person name="Regsiter A."/>
            <person name="William W."/>
        </authorList>
    </citation>
    <scope>NUCLEOTIDE SEQUENCE</scope>
    <source>
        <strain evidence="7">TRIP AH-1</strain>
    </source>
</reference>
<dbReference type="Pfam" id="PF04055">
    <property type="entry name" value="Radical_SAM"/>
    <property type="match status" value="1"/>
</dbReference>
<dbReference type="PROSITE" id="PS51918">
    <property type="entry name" value="RADICAL_SAM"/>
    <property type="match status" value="1"/>
</dbReference>
<evidence type="ECO:0000256" key="1">
    <source>
        <dbReference type="ARBA" id="ARBA00001966"/>
    </source>
</evidence>
<dbReference type="PANTHER" id="PTHR43409">
    <property type="entry name" value="ANAEROBIC MAGNESIUM-PROTOPORPHYRIN IX MONOMETHYL ESTER CYCLASE-RELATED"/>
    <property type="match status" value="1"/>
</dbReference>
<dbReference type="InterPro" id="IPR007197">
    <property type="entry name" value="rSAM"/>
</dbReference>
<evidence type="ECO:0000256" key="3">
    <source>
        <dbReference type="ARBA" id="ARBA00022723"/>
    </source>
</evidence>
<gene>
    <name evidence="7" type="ORF">PITCH_A350044</name>
</gene>
<dbReference type="AlphaFoldDB" id="A0A445MZE4"/>
<proteinExistence type="predicted"/>
<protein>
    <recommendedName>
        <fullName evidence="6">Radical SAM core domain-containing protein</fullName>
    </recommendedName>
</protein>
<dbReference type="CDD" id="cd01335">
    <property type="entry name" value="Radical_SAM"/>
    <property type="match status" value="1"/>
</dbReference>
<sequence length="315" mass="34869">MCDSTIGGHGKRTQMYYAQPVYRPPSEAYSLLVQATVGCSSAAAGRCYFCGGSVFHKTIPEKRFRIRPTEDILEDIEIGRRQHGNWVEKVFLLDSNALIIKTPDLLKILEKCYDAFPRLKQVSCYACSSDILRKTHEELSSLRAAGLRLVFVGLESGDQETSDLMNKGVLVQDQIDAVVKANKAGLETSVTVIIGLGGRRLSEQHAINTGKAATLMNPTFFAALTLMVVPESPLEEMVRTGKFEMVTDPIEILRELELMISNINAAGPIAFRTNHASNYLPLKGTLPQDKGSLLRTIRRAINDPSLLRPEFMRAL</sequence>
<organism evidence="7">
    <name type="scientific">uncultured Desulfobacterium sp</name>
    <dbReference type="NCBI Taxonomy" id="201089"/>
    <lineage>
        <taxon>Bacteria</taxon>
        <taxon>Pseudomonadati</taxon>
        <taxon>Thermodesulfobacteriota</taxon>
        <taxon>Desulfobacteria</taxon>
        <taxon>Desulfobacterales</taxon>
        <taxon>Desulfobacteriaceae</taxon>
        <taxon>Desulfobacterium</taxon>
        <taxon>environmental samples</taxon>
    </lineage>
</organism>
<evidence type="ECO:0000256" key="5">
    <source>
        <dbReference type="ARBA" id="ARBA00023014"/>
    </source>
</evidence>
<keyword evidence="3" id="KW-0479">Metal-binding</keyword>
<dbReference type="PANTHER" id="PTHR43409:SF4">
    <property type="entry name" value="RADICAL SAM SUPERFAMILY PROTEIN"/>
    <property type="match status" value="1"/>
</dbReference>
<dbReference type="GO" id="GO:0051536">
    <property type="term" value="F:iron-sulfur cluster binding"/>
    <property type="evidence" value="ECO:0007669"/>
    <property type="project" value="UniProtKB-KW"/>
</dbReference>
<keyword evidence="5" id="KW-0411">Iron-sulfur</keyword>
<evidence type="ECO:0000259" key="6">
    <source>
        <dbReference type="PROSITE" id="PS51918"/>
    </source>
</evidence>
<dbReference type="GO" id="GO:0003824">
    <property type="term" value="F:catalytic activity"/>
    <property type="evidence" value="ECO:0007669"/>
    <property type="project" value="InterPro"/>
</dbReference>
<dbReference type="InterPro" id="IPR013785">
    <property type="entry name" value="Aldolase_TIM"/>
</dbReference>
<dbReference type="SFLD" id="SFLDG01082">
    <property type="entry name" value="B12-binding_domain_containing"/>
    <property type="match status" value="1"/>
</dbReference>
<evidence type="ECO:0000313" key="7">
    <source>
        <dbReference type="EMBL" id="SPD74835.1"/>
    </source>
</evidence>
<evidence type="ECO:0000256" key="4">
    <source>
        <dbReference type="ARBA" id="ARBA00023004"/>
    </source>
</evidence>
<dbReference type="EMBL" id="OJIN01000176">
    <property type="protein sequence ID" value="SPD74835.1"/>
    <property type="molecule type" value="Genomic_DNA"/>
</dbReference>
<dbReference type="InterPro" id="IPR006638">
    <property type="entry name" value="Elp3/MiaA/NifB-like_rSAM"/>
</dbReference>
<dbReference type="InterPro" id="IPR051198">
    <property type="entry name" value="BchE-like"/>
</dbReference>
<dbReference type="Gene3D" id="3.20.20.70">
    <property type="entry name" value="Aldolase class I"/>
    <property type="match status" value="1"/>
</dbReference>
<keyword evidence="4" id="KW-0408">Iron</keyword>
<dbReference type="GO" id="GO:0046872">
    <property type="term" value="F:metal ion binding"/>
    <property type="evidence" value="ECO:0007669"/>
    <property type="project" value="UniProtKB-KW"/>
</dbReference>